<gene>
    <name evidence="2" type="ORF">SAMN04487991_2683</name>
</gene>
<dbReference type="SUPFAM" id="SSF53756">
    <property type="entry name" value="UDP-Glycosyltransferase/glycogen phosphorylase"/>
    <property type="match status" value="1"/>
</dbReference>
<reference evidence="3" key="1">
    <citation type="submission" date="2016-10" db="EMBL/GenBank/DDBJ databases">
        <authorList>
            <person name="Varghese N."/>
            <person name="Submissions S."/>
        </authorList>
    </citation>
    <scope>NUCLEOTIDE SEQUENCE [LARGE SCALE GENOMIC DNA]</scope>
    <source>
        <strain evidence="3">DSM 26471</strain>
    </source>
</reference>
<evidence type="ECO:0000313" key="3">
    <source>
        <dbReference type="Proteomes" id="UP000199630"/>
    </source>
</evidence>
<dbReference type="AlphaFoldDB" id="A0A1I3THK3"/>
<dbReference type="RefSeq" id="WP_090061210.1">
    <property type="nucleotide sequence ID" value="NZ_FORH01000005.1"/>
</dbReference>
<dbReference type="Pfam" id="PF13439">
    <property type="entry name" value="Glyco_transf_4"/>
    <property type="match status" value="1"/>
</dbReference>
<organism evidence="2 3">
    <name type="scientific">Celeribacter neptunius</name>
    <dbReference type="NCBI Taxonomy" id="588602"/>
    <lineage>
        <taxon>Bacteria</taxon>
        <taxon>Pseudomonadati</taxon>
        <taxon>Pseudomonadota</taxon>
        <taxon>Alphaproteobacteria</taxon>
        <taxon>Rhodobacterales</taxon>
        <taxon>Roseobacteraceae</taxon>
        <taxon>Celeribacter</taxon>
    </lineage>
</organism>
<keyword evidence="2" id="KW-0808">Transferase</keyword>
<dbReference type="Proteomes" id="UP000199630">
    <property type="component" value="Unassembled WGS sequence"/>
</dbReference>
<dbReference type="STRING" id="588602.SAMN04487991_2683"/>
<proteinExistence type="predicted"/>
<evidence type="ECO:0000259" key="1">
    <source>
        <dbReference type="Pfam" id="PF13439"/>
    </source>
</evidence>
<dbReference type="GO" id="GO:0016757">
    <property type="term" value="F:glycosyltransferase activity"/>
    <property type="evidence" value="ECO:0007669"/>
    <property type="project" value="UniProtKB-ARBA"/>
</dbReference>
<feature type="domain" description="Glycosyltransferase subfamily 4-like N-terminal" evidence="1">
    <location>
        <begin position="15"/>
        <end position="152"/>
    </location>
</feature>
<dbReference type="InterPro" id="IPR028098">
    <property type="entry name" value="Glyco_trans_4-like_N"/>
</dbReference>
<dbReference type="OrthoDB" id="9179784at2"/>
<accession>A0A1I3THK3</accession>
<dbReference type="Gene3D" id="3.40.50.2000">
    <property type="entry name" value="Glycogen Phosphorylase B"/>
    <property type="match status" value="1"/>
</dbReference>
<dbReference type="EMBL" id="FORH01000005">
    <property type="protein sequence ID" value="SFJ69096.1"/>
    <property type="molecule type" value="Genomic_DNA"/>
</dbReference>
<keyword evidence="3" id="KW-1185">Reference proteome</keyword>
<name>A0A1I3THK3_9RHOB</name>
<evidence type="ECO:0000313" key="2">
    <source>
        <dbReference type="EMBL" id="SFJ69096.1"/>
    </source>
</evidence>
<protein>
    <submittedName>
        <fullName evidence="2">Glycosyltransferase Family 4</fullName>
    </submittedName>
</protein>
<sequence>MPQTLLLTNHLFQWSGSETIIIELAEALTKRGHKVTIFANEVSDLIVSPLKDTGISIATKSNDIAIADFDIVYCQHQILSQFADQLISLEAKQELPKVIYAHLSPFFPLEKPGPVVEPRFADVILCNSEETINSLKELGISDARVRIFPNPAPDEFYKEPVTGNPPRKILAISNHFPNEVIRALDKLEANGFQVTRRGIEYKNQRVTPNEVIENDLILSIGKSVQYAIAAGRPPYVYDYFGGPGWLNSENFKNAAKFNFSGRCCGRKVNAETIFDEIVNGYTDAVAELKSFSNARESFRLENYLNEYFEDDRKFLTAPKSTIGERKVFDDNACLREQAMAQSLPVLPRSAAHVDVDHVMIDFFSRNRCAYILLWLSSRIGKREHRGPLRMTYRIARKRRKS</sequence>